<organism evidence="1">
    <name type="scientific">viral metagenome</name>
    <dbReference type="NCBI Taxonomy" id="1070528"/>
    <lineage>
        <taxon>unclassified sequences</taxon>
        <taxon>metagenomes</taxon>
        <taxon>organismal metagenomes</taxon>
    </lineage>
</organism>
<evidence type="ECO:0000313" key="1">
    <source>
        <dbReference type="EMBL" id="QHT83403.1"/>
    </source>
</evidence>
<dbReference type="AlphaFoldDB" id="A0A6C0HU65"/>
<proteinExistence type="predicted"/>
<accession>A0A6C0HU65</accession>
<reference evidence="1" key="1">
    <citation type="journal article" date="2020" name="Nature">
        <title>Giant virus diversity and host interactions through global metagenomics.</title>
        <authorList>
            <person name="Schulz F."/>
            <person name="Roux S."/>
            <person name="Paez-Espino D."/>
            <person name="Jungbluth S."/>
            <person name="Walsh D.A."/>
            <person name="Denef V.J."/>
            <person name="McMahon K.D."/>
            <person name="Konstantinidis K.T."/>
            <person name="Eloe-Fadrosh E.A."/>
            <person name="Kyrpides N.C."/>
            <person name="Woyke T."/>
        </authorList>
    </citation>
    <scope>NUCLEOTIDE SEQUENCE</scope>
    <source>
        <strain evidence="1">GVMAG-M-3300023184-167</strain>
    </source>
</reference>
<dbReference type="EMBL" id="MN740008">
    <property type="protein sequence ID" value="QHT83403.1"/>
    <property type="molecule type" value="Genomic_DNA"/>
</dbReference>
<sequence length="81" mass="9468">MKKARSRKRQKGGGFISFICRNFCKDSKSRICSMLCDKLCDEYDLKKNTPNTRKKSFSVKFIPEKKVRSAFNRINKKGLDL</sequence>
<protein>
    <submittedName>
        <fullName evidence="1">Uncharacterized protein</fullName>
    </submittedName>
</protein>
<name>A0A6C0HU65_9ZZZZ</name>